<comment type="subcellular location">
    <subcellularLocation>
        <location evidence="1">Endomembrane system</location>
        <topology evidence="1">Multi-pass membrane protein</topology>
    </subcellularLocation>
    <subcellularLocation>
        <location evidence="7">Lysosome membrane</location>
        <topology evidence="7">Multi-pass membrane protein</topology>
    </subcellularLocation>
</comment>
<evidence type="ECO:0000256" key="5">
    <source>
        <dbReference type="ARBA" id="ARBA00022989"/>
    </source>
</evidence>
<dbReference type="PANTHER" id="PTHR10981">
    <property type="entry name" value="BATTENIN"/>
    <property type="match status" value="1"/>
</dbReference>
<dbReference type="InterPro" id="IPR018460">
    <property type="entry name" value="Battenin_disease_Cln3_subgr"/>
</dbReference>
<feature type="transmembrane region" description="Helical" evidence="7">
    <location>
        <begin position="405"/>
        <end position="426"/>
    </location>
</feature>
<keyword evidence="3" id="KW-0813">Transport</keyword>
<dbReference type="PRINTS" id="PR01315">
    <property type="entry name" value="BATTENIN"/>
</dbReference>
<dbReference type="AlphaFoldDB" id="A0AAF3FRF4"/>
<dbReference type="InterPro" id="IPR036259">
    <property type="entry name" value="MFS_trans_sf"/>
</dbReference>
<reference evidence="9" key="1">
    <citation type="submission" date="2024-02" db="UniProtKB">
        <authorList>
            <consortium name="WormBaseParasite"/>
        </authorList>
    </citation>
    <scope>IDENTIFICATION</scope>
</reference>
<evidence type="ECO:0000256" key="6">
    <source>
        <dbReference type="ARBA" id="ARBA00023136"/>
    </source>
</evidence>
<evidence type="ECO:0000256" key="4">
    <source>
        <dbReference type="ARBA" id="ARBA00022692"/>
    </source>
</evidence>
<dbReference type="SUPFAM" id="SSF103473">
    <property type="entry name" value="MFS general substrate transporter"/>
    <property type="match status" value="1"/>
</dbReference>
<keyword evidence="8" id="KW-1185">Reference proteome</keyword>
<name>A0AAF3FRF4_9BILA</name>
<organism evidence="8 9">
    <name type="scientific">Mesorhabditis belari</name>
    <dbReference type="NCBI Taxonomy" id="2138241"/>
    <lineage>
        <taxon>Eukaryota</taxon>
        <taxon>Metazoa</taxon>
        <taxon>Ecdysozoa</taxon>
        <taxon>Nematoda</taxon>
        <taxon>Chromadorea</taxon>
        <taxon>Rhabditida</taxon>
        <taxon>Rhabditina</taxon>
        <taxon>Rhabditomorpha</taxon>
        <taxon>Rhabditoidea</taxon>
        <taxon>Rhabditidae</taxon>
        <taxon>Mesorhabditinae</taxon>
        <taxon>Mesorhabditis</taxon>
    </lineage>
</organism>
<feature type="transmembrane region" description="Helical" evidence="7">
    <location>
        <begin position="365"/>
        <end position="384"/>
    </location>
</feature>
<dbReference type="GO" id="GO:0012505">
    <property type="term" value="C:endomembrane system"/>
    <property type="evidence" value="ECO:0007669"/>
    <property type="project" value="UniProtKB-SubCell"/>
</dbReference>
<dbReference type="GO" id="GO:0005765">
    <property type="term" value="C:lysosomal membrane"/>
    <property type="evidence" value="ECO:0007669"/>
    <property type="project" value="UniProtKB-SubCell"/>
</dbReference>
<feature type="transmembrane region" description="Helical" evidence="7">
    <location>
        <begin position="24"/>
        <end position="44"/>
    </location>
</feature>
<evidence type="ECO:0000256" key="7">
    <source>
        <dbReference type="RuleBase" id="RU361113"/>
    </source>
</evidence>
<keyword evidence="6 7" id="KW-0472">Membrane</keyword>
<proteinExistence type="inferred from homology"/>
<feature type="transmembrane region" description="Helical" evidence="7">
    <location>
        <begin position="166"/>
        <end position="184"/>
    </location>
</feature>
<dbReference type="PANTHER" id="PTHR10981:SF0">
    <property type="entry name" value="BATTENIN"/>
    <property type="match status" value="1"/>
</dbReference>
<evidence type="ECO:0000256" key="2">
    <source>
        <dbReference type="ARBA" id="ARBA00007467"/>
    </source>
</evidence>
<dbReference type="InterPro" id="IPR003492">
    <property type="entry name" value="Battenin_disease_Cln3"/>
</dbReference>
<feature type="transmembrane region" description="Helical" evidence="7">
    <location>
        <begin position="137"/>
        <end position="160"/>
    </location>
</feature>
<evidence type="ECO:0000313" key="9">
    <source>
        <dbReference type="WBParaSite" id="MBELARI_LOCUS9585"/>
    </source>
</evidence>
<dbReference type="WBParaSite" id="MBELARI_LOCUS9585">
    <property type="protein sequence ID" value="MBELARI_LOCUS9585"/>
    <property type="gene ID" value="MBELARI_LOCUS9585"/>
</dbReference>
<dbReference type="GO" id="GO:0051453">
    <property type="term" value="P:regulation of intracellular pH"/>
    <property type="evidence" value="ECO:0007669"/>
    <property type="project" value="TreeGrafter"/>
</dbReference>
<evidence type="ECO:0000256" key="3">
    <source>
        <dbReference type="ARBA" id="ARBA00022448"/>
    </source>
</evidence>
<keyword evidence="5 7" id="KW-1133">Transmembrane helix</keyword>
<feature type="transmembrane region" description="Helical" evidence="7">
    <location>
        <begin position="337"/>
        <end position="359"/>
    </location>
</feature>
<evidence type="ECO:0000256" key="1">
    <source>
        <dbReference type="ARBA" id="ARBA00004127"/>
    </source>
</evidence>
<dbReference type="PIRSF" id="PIRSF015974">
    <property type="entry name" value="CLN3_BTN1"/>
    <property type="match status" value="1"/>
</dbReference>
<feature type="transmembrane region" description="Helical" evidence="7">
    <location>
        <begin position="79"/>
        <end position="104"/>
    </location>
</feature>
<sequence>MSEKSEEVIFEKPPNKYYVGRSLIAFWIFGICNNFGYVVMLSAAQDILRVDESKNGNLTKKEEICMPDMSQRVCTEQSAGLVLMMNILPMFFIKFFAPFFIHYLPYGTRSTIVIVFQVFSLLITAFATNVPMALTGVAMASVGCGFGEIMYLALAAHYSANVLTSWSSGTGMAGILGAALYAAMTDPRMLALTPRTALLLMLVGPTVFAVTYCLLLARAPTVKKTVFHRPSTWIEWKVKIIENGQIDNAASTDSQQSNGPTSVREKLSVSMGLLKYMIPLGTVYFAQYFINQGLAELIIFDCTQGLHSSPDSQYKWYQVLYQIGVFISRSMVGLISLPFWVIVAVLPISQMSIMSSLLLESLSPYLPHILVVYGIILLEGLVGGSAYANTVRHVHKNVSTSVKEFALLIVTAADTVGILIAAILSIPTHNYICHLPYYDWF</sequence>
<dbReference type="GO" id="GO:0007040">
    <property type="term" value="P:lysosome organization"/>
    <property type="evidence" value="ECO:0007669"/>
    <property type="project" value="TreeGrafter"/>
</dbReference>
<keyword evidence="7" id="KW-0458">Lysosome</keyword>
<dbReference type="Pfam" id="PF02487">
    <property type="entry name" value="CLN3"/>
    <property type="match status" value="1"/>
</dbReference>
<protein>
    <recommendedName>
        <fullName evidence="7">Battenin</fullName>
    </recommendedName>
</protein>
<comment type="similarity">
    <text evidence="2 7">Belongs to the battenin family.</text>
</comment>
<dbReference type="Proteomes" id="UP000887575">
    <property type="component" value="Unassembled WGS sequence"/>
</dbReference>
<accession>A0AAF3FRF4</accession>
<keyword evidence="4 7" id="KW-0812">Transmembrane</keyword>
<evidence type="ECO:0000313" key="8">
    <source>
        <dbReference type="Proteomes" id="UP000887575"/>
    </source>
</evidence>
<feature type="transmembrane region" description="Helical" evidence="7">
    <location>
        <begin position="196"/>
        <end position="217"/>
    </location>
</feature>
<feature type="transmembrane region" description="Helical" evidence="7">
    <location>
        <begin position="110"/>
        <end position="130"/>
    </location>
</feature>